<feature type="region of interest" description="Disordered" evidence="1">
    <location>
        <begin position="208"/>
        <end position="229"/>
    </location>
</feature>
<protein>
    <submittedName>
        <fullName evidence="2">Uncharacterized protein</fullName>
    </submittedName>
</protein>
<accession>A0A369JG38</accession>
<proteinExistence type="predicted"/>
<comment type="caution">
    <text evidence="2">The sequence shown here is derived from an EMBL/GenBank/DDBJ whole genome shotgun (WGS) entry which is preliminary data.</text>
</comment>
<sequence>PHDTQGRYFKNQVILPKYGLLLQSGQVDIGNGTARTNPLRTKVAAPSREVHEPSLDVWAGNLPNLFNYKVRAVTVLRTAPHDGHRLYYDGVLREVGSVNKSGMGIRKLYPGVVSRCYAPLRTRDNHNKIRAATTRPSKAQRDGVTARRGGQTLRNSVNALAEFSSMSGRRICTWCCVPVLRTALRQRRPQHDQGDDYEGLEERELVAARRGGQTLRKSKDSLSEVSPSRRTGISAVSRCYAPLCDNYDRKAVTADTTTAFKAQRECLPLAAGTRTWCRATSNL</sequence>
<dbReference type="AlphaFoldDB" id="A0A369JG38"/>
<evidence type="ECO:0000256" key="1">
    <source>
        <dbReference type="SAM" id="MobiDB-lite"/>
    </source>
</evidence>
<reference evidence="2" key="1">
    <citation type="submission" date="2018-04" db="EMBL/GenBank/DDBJ databases">
        <title>Whole genome sequencing of Hypsizygus marmoreus.</title>
        <authorList>
            <person name="Choi I.-G."/>
            <person name="Min B."/>
            <person name="Kim J.-G."/>
            <person name="Kim S."/>
            <person name="Oh Y.-L."/>
            <person name="Kong W.-S."/>
            <person name="Park H."/>
            <person name="Jeong J."/>
            <person name="Song E.-S."/>
        </authorList>
    </citation>
    <scope>NUCLEOTIDE SEQUENCE [LARGE SCALE GENOMIC DNA]</scope>
    <source>
        <strain evidence="2">51987-8</strain>
    </source>
</reference>
<dbReference type="InParanoid" id="A0A369JG38"/>
<name>A0A369JG38_HYPMA</name>
<dbReference type="Proteomes" id="UP000076154">
    <property type="component" value="Unassembled WGS sequence"/>
</dbReference>
<evidence type="ECO:0000313" key="3">
    <source>
        <dbReference type="Proteomes" id="UP000076154"/>
    </source>
</evidence>
<evidence type="ECO:0000313" key="2">
    <source>
        <dbReference type="EMBL" id="RDB18384.1"/>
    </source>
</evidence>
<organism evidence="2 3">
    <name type="scientific">Hypsizygus marmoreus</name>
    <name type="common">White beech mushroom</name>
    <name type="synonym">Agaricus marmoreus</name>
    <dbReference type="NCBI Taxonomy" id="39966"/>
    <lineage>
        <taxon>Eukaryota</taxon>
        <taxon>Fungi</taxon>
        <taxon>Dikarya</taxon>
        <taxon>Basidiomycota</taxon>
        <taxon>Agaricomycotina</taxon>
        <taxon>Agaricomycetes</taxon>
        <taxon>Agaricomycetidae</taxon>
        <taxon>Agaricales</taxon>
        <taxon>Tricholomatineae</taxon>
        <taxon>Lyophyllaceae</taxon>
        <taxon>Hypsizygus</taxon>
    </lineage>
</organism>
<dbReference type="EMBL" id="LUEZ02000102">
    <property type="protein sequence ID" value="RDB18384.1"/>
    <property type="molecule type" value="Genomic_DNA"/>
</dbReference>
<gene>
    <name evidence="2" type="ORF">Hypma_000408</name>
</gene>
<keyword evidence="3" id="KW-1185">Reference proteome</keyword>
<feature type="non-terminal residue" evidence="2">
    <location>
        <position position="1"/>
    </location>
</feature>